<dbReference type="PROSITE" id="PS51900">
    <property type="entry name" value="CB"/>
    <property type="match status" value="1"/>
</dbReference>
<dbReference type="InterPro" id="IPR013762">
    <property type="entry name" value="Integrase-like_cat_sf"/>
</dbReference>
<dbReference type="Gene3D" id="1.10.150.130">
    <property type="match status" value="1"/>
</dbReference>
<comment type="similarity">
    <text evidence="1">Belongs to the 'phage' integrase family.</text>
</comment>
<evidence type="ECO:0000313" key="8">
    <source>
        <dbReference type="EMBL" id="OUQ35719.1"/>
    </source>
</evidence>
<reference evidence="8 9" key="1">
    <citation type="journal article" date="2018" name="BMC Genomics">
        <title>Whole genome sequencing and function prediction of 133 gut anaerobes isolated from chicken caecum in pure cultures.</title>
        <authorList>
            <person name="Medvecky M."/>
            <person name="Cejkova D."/>
            <person name="Polansky O."/>
            <person name="Karasova D."/>
            <person name="Kubasova T."/>
            <person name="Cizek A."/>
            <person name="Rychlik I."/>
        </authorList>
    </citation>
    <scope>NUCLEOTIDE SEQUENCE [LARGE SCALE GENOMIC DNA]</scope>
    <source>
        <strain evidence="8 9">An13</strain>
    </source>
</reference>
<dbReference type="Pfam" id="PF14657">
    <property type="entry name" value="Arm-DNA-bind_4"/>
    <property type="match status" value="1"/>
</dbReference>
<feature type="domain" description="Tyr recombinase" evidence="6">
    <location>
        <begin position="160"/>
        <end position="343"/>
    </location>
</feature>
<comment type="caution">
    <text evidence="8">The sequence shown here is derived from an EMBL/GenBank/DDBJ whole genome shotgun (WGS) entry which is preliminary data.</text>
</comment>
<keyword evidence="4" id="KW-0233">DNA recombination</keyword>
<accession>A0A1Y4T0J9</accession>
<gene>
    <name evidence="8" type="ORF">B5E75_02745</name>
</gene>
<dbReference type="InterPro" id="IPR028259">
    <property type="entry name" value="AP2-like_int_N"/>
</dbReference>
<evidence type="ECO:0000256" key="5">
    <source>
        <dbReference type="PROSITE-ProRule" id="PRU01248"/>
    </source>
</evidence>
<dbReference type="InterPro" id="IPR050090">
    <property type="entry name" value="Tyrosine_recombinase_XerCD"/>
</dbReference>
<evidence type="ECO:0000256" key="3">
    <source>
        <dbReference type="ARBA" id="ARBA00023125"/>
    </source>
</evidence>
<dbReference type="PANTHER" id="PTHR30349">
    <property type="entry name" value="PHAGE INTEGRASE-RELATED"/>
    <property type="match status" value="1"/>
</dbReference>
<evidence type="ECO:0000259" key="7">
    <source>
        <dbReference type="PROSITE" id="PS51900"/>
    </source>
</evidence>
<dbReference type="InterPro" id="IPR010998">
    <property type="entry name" value="Integrase_recombinase_N"/>
</dbReference>
<dbReference type="PROSITE" id="PS51898">
    <property type="entry name" value="TYR_RECOMBINASE"/>
    <property type="match status" value="1"/>
</dbReference>
<dbReference type="CDD" id="cd01189">
    <property type="entry name" value="INT_ICEBs1_C_like"/>
    <property type="match status" value="1"/>
</dbReference>
<evidence type="ECO:0000259" key="6">
    <source>
        <dbReference type="PROSITE" id="PS51898"/>
    </source>
</evidence>
<evidence type="ECO:0000256" key="2">
    <source>
        <dbReference type="ARBA" id="ARBA00022908"/>
    </source>
</evidence>
<keyword evidence="9" id="KW-1185">Reference proteome</keyword>
<dbReference type="Proteomes" id="UP000195305">
    <property type="component" value="Unassembled WGS sequence"/>
</dbReference>
<evidence type="ECO:0000256" key="4">
    <source>
        <dbReference type="ARBA" id="ARBA00023172"/>
    </source>
</evidence>
<dbReference type="GO" id="GO:0003677">
    <property type="term" value="F:DNA binding"/>
    <property type="evidence" value="ECO:0007669"/>
    <property type="project" value="UniProtKB-UniRule"/>
</dbReference>
<dbReference type="Pfam" id="PF00589">
    <property type="entry name" value="Phage_integrase"/>
    <property type="match status" value="1"/>
</dbReference>
<keyword evidence="3 5" id="KW-0238">DNA-binding</keyword>
<dbReference type="RefSeq" id="WP_087357268.1">
    <property type="nucleotide sequence ID" value="NZ_NFLJ01000006.1"/>
</dbReference>
<sequence length="365" mass="43397">MPTYYDKKTKTWFCKFYYTDYKGEKKQKKKRGFKLQREAKEFERHFLEQQSTDLNMSFENFVKLYQDDMSPRLKPKTLHVKNNIIEKKILPFFKQYQMNEVTAIIIRRWQNELISQNYSEAYLKKINGILNAIFNHATKYYDLKTNPCTKAGSIGSHKSKKMQICTIDEMKTLLENVQDYNDYTIFSTLFYTGMRKDELFALQKKDIDLDKGVIHITKSYQRINKKDVITSPKTHNSYRDVSIPQFLVDIIKQYIDNLYKPKDDDYIFMNHYTKARGRLKYAQRKANLNPEFTIHSFRHSHVSMLIELGYSALMIAERIGDTVETTLKTYSHLYPDKQIHLVNKLDELNNSTKLVPETPQETKKP</sequence>
<feature type="domain" description="Core-binding (CB)" evidence="7">
    <location>
        <begin position="56"/>
        <end position="138"/>
    </location>
</feature>
<evidence type="ECO:0000256" key="1">
    <source>
        <dbReference type="ARBA" id="ARBA00008857"/>
    </source>
</evidence>
<dbReference type="InterPro" id="IPR002104">
    <property type="entry name" value="Integrase_catalytic"/>
</dbReference>
<dbReference type="GO" id="GO:0006310">
    <property type="term" value="P:DNA recombination"/>
    <property type="evidence" value="ECO:0007669"/>
    <property type="project" value="UniProtKB-KW"/>
</dbReference>
<dbReference type="SUPFAM" id="SSF56349">
    <property type="entry name" value="DNA breaking-rejoining enzymes"/>
    <property type="match status" value="1"/>
</dbReference>
<organism evidence="8 9">
    <name type="scientific">Massilimicrobiota timonensis</name>
    <dbReference type="NCBI Taxonomy" id="1776392"/>
    <lineage>
        <taxon>Bacteria</taxon>
        <taxon>Bacillati</taxon>
        <taxon>Bacillota</taxon>
        <taxon>Erysipelotrichia</taxon>
        <taxon>Erysipelotrichales</taxon>
        <taxon>Erysipelotrichaceae</taxon>
        <taxon>Massilimicrobiota</taxon>
    </lineage>
</organism>
<dbReference type="InterPro" id="IPR004107">
    <property type="entry name" value="Integrase_SAM-like_N"/>
</dbReference>
<dbReference type="InterPro" id="IPR011010">
    <property type="entry name" value="DNA_brk_join_enz"/>
</dbReference>
<evidence type="ECO:0008006" key="10">
    <source>
        <dbReference type="Google" id="ProtNLM"/>
    </source>
</evidence>
<keyword evidence="2" id="KW-0229">DNA integration</keyword>
<evidence type="ECO:0000313" key="9">
    <source>
        <dbReference type="Proteomes" id="UP000195305"/>
    </source>
</evidence>
<dbReference type="InterPro" id="IPR044068">
    <property type="entry name" value="CB"/>
</dbReference>
<protein>
    <recommendedName>
        <fullName evidence="10">Site-specific integrase</fullName>
    </recommendedName>
</protein>
<name>A0A1Y4T0J9_9FIRM</name>
<dbReference type="Pfam" id="PF14659">
    <property type="entry name" value="Phage_int_SAM_3"/>
    <property type="match status" value="1"/>
</dbReference>
<dbReference type="PANTHER" id="PTHR30349:SF64">
    <property type="entry name" value="PROPHAGE INTEGRASE INTD-RELATED"/>
    <property type="match status" value="1"/>
</dbReference>
<proteinExistence type="inferred from homology"/>
<dbReference type="AlphaFoldDB" id="A0A1Y4T0J9"/>
<dbReference type="Gene3D" id="1.10.443.10">
    <property type="entry name" value="Intergrase catalytic core"/>
    <property type="match status" value="1"/>
</dbReference>
<dbReference type="OrthoDB" id="9803188at2"/>
<dbReference type="GO" id="GO:0015074">
    <property type="term" value="P:DNA integration"/>
    <property type="evidence" value="ECO:0007669"/>
    <property type="project" value="UniProtKB-KW"/>
</dbReference>
<dbReference type="EMBL" id="NFLJ01000006">
    <property type="protein sequence ID" value="OUQ35719.1"/>
    <property type="molecule type" value="Genomic_DNA"/>
</dbReference>